<name>A0ABN0TQ91_9ACTN</name>
<accession>A0ABN0TQ91</accession>
<dbReference type="RefSeq" id="WP_344647628.1">
    <property type="nucleotide sequence ID" value="NZ_BAAAGX010000006.1"/>
</dbReference>
<protein>
    <recommendedName>
        <fullName evidence="5">DUF4190 domain-containing protein</fullName>
    </recommendedName>
</protein>
<gene>
    <name evidence="3" type="ORF">GCM10009539_10990</name>
</gene>
<evidence type="ECO:0008006" key="5">
    <source>
        <dbReference type="Google" id="ProtNLM"/>
    </source>
</evidence>
<feature type="compositionally biased region" description="Pro residues" evidence="1">
    <location>
        <begin position="41"/>
        <end position="53"/>
    </location>
</feature>
<keyword evidence="2" id="KW-0812">Transmembrane</keyword>
<evidence type="ECO:0000313" key="3">
    <source>
        <dbReference type="EMBL" id="GAA0227317.1"/>
    </source>
</evidence>
<evidence type="ECO:0000256" key="2">
    <source>
        <dbReference type="SAM" id="Phobius"/>
    </source>
</evidence>
<keyword evidence="2" id="KW-1133">Transmembrane helix</keyword>
<keyword evidence="2" id="KW-0472">Membrane</keyword>
<dbReference type="EMBL" id="BAAAGX010000006">
    <property type="protein sequence ID" value="GAA0227317.1"/>
    <property type="molecule type" value="Genomic_DNA"/>
</dbReference>
<keyword evidence="4" id="KW-1185">Reference proteome</keyword>
<proteinExistence type="predicted"/>
<organism evidence="3 4">
    <name type="scientific">Cryptosporangium japonicum</name>
    <dbReference type="NCBI Taxonomy" id="80872"/>
    <lineage>
        <taxon>Bacteria</taxon>
        <taxon>Bacillati</taxon>
        <taxon>Actinomycetota</taxon>
        <taxon>Actinomycetes</taxon>
        <taxon>Cryptosporangiales</taxon>
        <taxon>Cryptosporangiaceae</taxon>
        <taxon>Cryptosporangium</taxon>
    </lineage>
</organism>
<evidence type="ECO:0000256" key="1">
    <source>
        <dbReference type="SAM" id="MobiDB-lite"/>
    </source>
</evidence>
<reference evidence="3 4" key="1">
    <citation type="journal article" date="2019" name="Int. J. Syst. Evol. Microbiol.">
        <title>The Global Catalogue of Microorganisms (GCM) 10K type strain sequencing project: providing services to taxonomists for standard genome sequencing and annotation.</title>
        <authorList>
            <consortium name="The Broad Institute Genomics Platform"/>
            <consortium name="The Broad Institute Genome Sequencing Center for Infectious Disease"/>
            <person name="Wu L."/>
            <person name="Ma J."/>
        </authorList>
    </citation>
    <scope>NUCLEOTIDE SEQUENCE [LARGE SCALE GENOMIC DNA]</scope>
    <source>
        <strain evidence="3 4">JCM 10425</strain>
    </source>
</reference>
<comment type="caution">
    <text evidence="3">The sequence shown here is derived from an EMBL/GenBank/DDBJ whole genome shotgun (WGS) entry which is preliminary data.</text>
</comment>
<evidence type="ECO:0000313" key="4">
    <source>
        <dbReference type="Proteomes" id="UP001500967"/>
    </source>
</evidence>
<sequence>MSEGRSPWARPAPGQAPAEIGLATPAVPEVLASPHAAPAPGSQPVPAPAPRLPGEPWVVTERHPADPDEAPSSKAWAVLTLGVVGVLLMFCGGGLVPGLAGLALVRPARTEIAAAAGFLTGGKALRAGEILSWIAVAVSAIVIVVVVIGLLIGSVGDGPHYDENVN</sequence>
<feature type="transmembrane region" description="Helical" evidence="2">
    <location>
        <begin position="76"/>
        <end position="105"/>
    </location>
</feature>
<feature type="transmembrane region" description="Helical" evidence="2">
    <location>
        <begin position="130"/>
        <end position="152"/>
    </location>
</feature>
<dbReference type="Proteomes" id="UP001500967">
    <property type="component" value="Unassembled WGS sequence"/>
</dbReference>
<feature type="region of interest" description="Disordered" evidence="1">
    <location>
        <begin position="1"/>
        <end position="71"/>
    </location>
</feature>